<reference evidence="1 2" key="1">
    <citation type="submission" date="2020-05" db="EMBL/GenBank/DDBJ databases">
        <title>MicrobeNet Type strains.</title>
        <authorList>
            <person name="Nicholson A.C."/>
        </authorList>
    </citation>
    <scope>NUCLEOTIDE SEQUENCE [LARGE SCALE GENOMIC DNA]</scope>
    <source>
        <strain evidence="1 2">JCM 14547</strain>
    </source>
</reference>
<dbReference type="NCBIfam" id="TIGR03089">
    <property type="entry name" value="TIGR03089 family protein"/>
    <property type="match status" value="1"/>
</dbReference>
<protein>
    <submittedName>
        <fullName evidence="1">TIGR03089 family protein</fullName>
    </submittedName>
</protein>
<dbReference type="SUPFAM" id="SSF56801">
    <property type="entry name" value="Acetyl-CoA synthetase-like"/>
    <property type="match status" value="1"/>
</dbReference>
<dbReference type="InterPro" id="IPR042099">
    <property type="entry name" value="ANL_N_sf"/>
</dbReference>
<sequence>MPQPPQDDPSRAAVPPAVARARDVPTLLEALVDADPGRPRLTWYGAGGERVELSARVLVNWVAKTADLLANECDVEPGDVVSLALPPSWRTTVLALAAWCVGAEPSWDGDEGEVLDDLEPQPPAVLVTTADGPVGPAGRVVVVDLPALSRSAAGGPPGALDYNAEVTGRDDVLAVDEQVQDRRVLELADDLARISDFRPGERVLGAAEDLDPDLVLGALRRDGSVVAVAADAGLDLDDLAAQEQATARA</sequence>
<proteinExistence type="predicted"/>
<dbReference type="Gene3D" id="3.40.50.12780">
    <property type="entry name" value="N-terminal domain of ligase-like"/>
    <property type="match status" value="1"/>
</dbReference>
<keyword evidence="2" id="KW-1185">Reference proteome</keyword>
<accession>A0A849BZG1</accession>
<dbReference type="InterPro" id="IPR017523">
    <property type="entry name" value="Rv3268"/>
</dbReference>
<comment type="caution">
    <text evidence="1">The sequence shown here is derived from an EMBL/GenBank/DDBJ whole genome shotgun (WGS) entry which is preliminary data.</text>
</comment>
<evidence type="ECO:0000313" key="2">
    <source>
        <dbReference type="Proteomes" id="UP000555552"/>
    </source>
</evidence>
<name>A0A849BZG1_9ACTN</name>
<dbReference type="RefSeq" id="WP_171204488.1">
    <property type="nucleotide sequence ID" value="NZ_BAAANP010000045.1"/>
</dbReference>
<gene>
    <name evidence="1" type="ORF">HLB09_17160</name>
</gene>
<organism evidence="1 2">
    <name type="scientific">Pseudokineococcus marinus</name>
    <dbReference type="NCBI Taxonomy" id="351215"/>
    <lineage>
        <taxon>Bacteria</taxon>
        <taxon>Bacillati</taxon>
        <taxon>Actinomycetota</taxon>
        <taxon>Actinomycetes</taxon>
        <taxon>Kineosporiales</taxon>
        <taxon>Kineosporiaceae</taxon>
        <taxon>Pseudokineococcus</taxon>
    </lineage>
</organism>
<dbReference type="EMBL" id="JABEMA010000515">
    <property type="protein sequence ID" value="NNH24786.1"/>
    <property type="molecule type" value="Genomic_DNA"/>
</dbReference>
<dbReference type="Proteomes" id="UP000555552">
    <property type="component" value="Unassembled WGS sequence"/>
</dbReference>
<dbReference type="AlphaFoldDB" id="A0A849BZG1"/>
<evidence type="ECO:0000313" key="1">
    <source>
        <dbReference type="EMBL" id="NNH24786.1"/>
    </source>
</evidence>